<dbReference type="RefSeq" id="WP_380651816.1">
    <property type="nucleotide sequence ID" value="NZ_JBHRVQ010000001.1"/>
</dbReference>
<organism evidence="7 8">
    <name type="scientific">Salinicoccus sesuvii</name>
    <dbReference type="NCBI Taxonomy" id="868281"/>
    <lineage>
        <taxon>Bacteria</taxon>
        <taxon>Bacillati</taxon>
        <taxon>Bacillota</taxon>
        <taxon>Bacilli</taxon>
        <taxon>Bacillales</taxon>
        <taxon>Staphylococcaceae</taxon>
        <taxon>Salinicoccus</taxon>
    </lineage>
</organism>
<dbReference type="EMBL" id="JBHRVQ010000005">
    <property type="protein sequence ID" value="MFC3389681.1"/>
    <property type="molecule type" value="Genomic_DNA"/>
</dbReference>
<name>A0ABV7N7T7_9STAP</name>
<keyword evidence="3" id="KW-0460">Magnesium</keyword>
<evidence type="ECO:0000256" key="2">
    <source>
        <dbReference type="ARBA" id="ARBA00022723"/>
    </source>
</evidence>
<feature type="domain" description="HpcH/HpaI aldolase/citrate lyase" evidence="4">
    <location>
        <begin position="5"/>
        <end position="221"/>
    </location>
</feature>
<comment type="caution">
    <text evidence="7">The sequence shown here is derived from an EMBL/GenBank/DDBJ whole genome shotgun (WGS) entry which is preliminary data.</text>
</comment>
<proteinExistence type="predicted"/>
<dbReference type="EMBL" id="JBHRVQ010000004">
    <property type="protein sequence ID" value="MFC3389665.1"/>
    <property type="molecule type" value="Genomic_DNA"/>
</dbReference>
<evidence type="ECO:0000313" key="8">
    <source>
        <dbReference type="Proteomes" id="UP001595637"/>
    </source>
</evidence>
<comment type="cofactor">
    <cofactor evidence="1">
        <name>Mg(2+)</name>
        <dbReference type="ChEBI" id="CHEBI:18420"/>
    </cofactor>
</comment>
<reference evidence="8" key="2">
    <citation type="journal article" date="2019" name="Int. J. Syst. Evol. Microbiol.">
        <title>The Global Catalogue of Microorganisms (GCM) 10K type strain sequencing project: providing services to taxonomists for standard genome sequencing and annotation.</title>
        <authorList>
            <consortium name="The Broad Institute Genomics Platform"/>
            <consortium name="The Broad Institute Genome Sequencing Center for Infectious Disease"/>
            <person name="Wu L."/>
            <person name="Ma J."/>
        </authorList>
    </citation>
    <scope>NUCLEOTIDE SEQUENCE [LARGE SCALE GENOMIC DNA]</scope>
    <source>
        <strain evidence="8">CCM 7756</strain>
    </source>
</reference>
<evidence type="ECO:0000256" key="1">
    <source>
        <dbReference type="ARBA" id="ARBA00001946"/>
    </source>
</evidence>
<dbReference type="PANTHER" id="PTHR32308:SF0">
    <property type="entry name" value="HPCH_HPAI ALDOLASE_CITRATE LYASE DOMAIN-CONTAINING PROTEIN"/>
    <property type="match status" value="1"/>
</dbReference>
<dbReference type="InterPro" id="IPR005000">
    <property type="entry name" value="Aldolase/citrate-lyase_domain"/>
</dbReference>
<evidence type="ECO:0000313" key="5">
    <source>
        <dbReference type="EMBL" id="MFC3387629.1"/>
    </source>
</evidence>
<dbReference type="Gene3D" id="3.20.20.60">
    <property type="entry name" value="Phosphoenolpyruvate-binding domains"/>
    <property type="match status" value="1"/>
</dbReference>
<dbReference type="InterPro" id="IPR040442">
    <property type="entry name" value="Pyrv_kinase-like_dom_sf"/>
</dbReference>
<protein>
    <submittedName>
        <fullName evidence="7">HpcH/HpaI aldolase/citrate lyase family protein</fullName>
    </submittedName>
</protein>
<reference evidence="7" key="1">
    <citation type="journal article" date="2014" name="Int. J. Syst. Evol. Microbiol.">
        <title>Complete genome of a new Firmicutes species belonging to the dominant human colonic microbiota ('Ruminococcus bicirculans') reveals two chromosomes and a selective capacity to utilize plant glucans.</title>
        <authorList>
            <consortium name="NISC Comparative Sequencing Program"/>
            <person name="Wegmann U."/>
            <person name="Louis P."/>
            <person name="Goesmann A."/>
            <person name="Henrissat B."/>
            <person name="Duncan S.H."/>
            <person name="Flint H.J."/>
        </authorList>
    </citation>
    <scope>NUCLEOTIDE SEQUENCE</scope>
    <source>
        <strain evidence="7">CCM 7756</strain>
    </source>
</reference>
<dbReference type="EMBL" id="JBHRVQ010000001">
    <property type="protein sequence ID" value="MFC3387629.1"/>
    <property type="molecule type" value="Genomic_DNA"/>
</dbReference>
<dbReference type="Proteomes" id="UP001595637">
    <property type="component" value="Unassembled WGS sequence"/>
</dbReference>
<gene>
    <name evidence="5" type="ORF">ACFOEO_03315</name>
    <name evidence="6" type="ORF">ACFOEO_13945</name>
    <name evidence="7" type="ORF">ACFOEO_14035</name>
</gene>
<evidence type="ECO:0000256" key="3">
    <source>
        <dbReference type="ARBA" id="ARBA00022842"/>
    </source>
</evidence>
<evidence type="ECO:0000313" key="7">
    <source>
        <dbReference type="EMBL" id="MFC3389681.1"/>
    </source>
</evidence>
<dbReference type="InterPro" id="IPR015813">
    <property type="entry name" value="Pyrv/PenolPyrv_kinase-like_dom"/>
</dbReference>
<dbReference type="PANTHER" id="PTHR32308">
    <property type="entry name" value="LYASE BETA SUBUNIT, PUTATIVE (AFU_ORTHOLOGUE AFUA_4G13030)-RELATED"/>
    <property type="match status" value="1"/>
</dbReference>
<dbReference type="SUPFAM" id="SSF51621">
    <property type="entry name" value="Phosphoenolpyruvate/pyruvate domain"/>
    <property type="match status" value="1"/>
</dbReference>
<reference evidence="7" key="3">
    <citation type="submission" date="2024-09" db="EMBL/GenBank/DDBJ databases">
        <authorList>
            <person name="Sun Q."/>
            <person name="Mori K."/>
        </authorList>
    </citation>
    <scope>NUCLEOTIDE SEQUENCE</scope>
    <source>
        <strain evidence="7">CCM 7756</strain>
    </source>
</reference>
<dbReference type="Pfam" id="PF03328">
    <property type="entry name" value="HpcH_HpaI"/>
    <property type="match status" value="1"/>
</dbReference>
<keyword evidence="8" id="KW-1185">Reference proteome</keyword>
<evidence type="ECO:0000313" key="6">
    <source>
        <dbReference type="EMBL" id="MFC3389665.1"/>
    </source>
</evidence>
<dbReference type="PIRSF" id="PIRSF015582">
    <property type="entry name" value="Cit_lyase_B"/>
    <property type="match status" value="1"/>
</dbReference>
<dbReference type="GO" id="GO:0016829">
    <property type="term" value="F:lyase activity"/>
    <property type="evidence" value="ECO:0007669"/>
    <property type="project" value="UniProtKB-KW"/>
</dbReference>
<dbReference type="InterPro" id="IPR011206">
    <property type="entry name" value="Citrate_lyase_beta/mcl1/mcl2"/>
</dbReference>
<evidence type="ECO:0000259" key="4">
    <source>
        <dbReference type="Pfam" id="PF03328"/>
    </source>
</evidence>
<accession>A0ABV7N7T7</accession>
<keyword evidence="7" id="KW-0456">Lyase</keyword>
<keyword evidence="2" id="KW-0479">Metal-binding</keyword>
<sequence>MNSTWLFIPGDKKKFLEKVNELQADVIIFDLEDSVVPKDKKKAREMVEAALRQTKPGSRNFVRVNDIHSPFFIDDISTLAGTAPDGIVIPKVNTQDEMMIADFLLRNYEKANNLAIGSISIVPLIETGKGIMNVVDIAKSTKRVEALAFGAEDYMLDVSIPKDEGNALLYARSILVTASSAADIAPPIDSVYTDFNDPEGLKTASLRSRGFGFQGRLVIHPKQLETINEIFAPTDYEIEEARKIVEAYETSFNDGDGALQVNGKMIDAPIAERAKKILKM</sequence>